<protein>
    <submittedName>
        <fullName evidence="5">HK97 family phage prohead protease</fullName>
    </submittedName>
</protein>
<organism evidence="5 6">
    <name type="scientific">Aurantimonas marianensis</name>
    <dbReference type="NCBI Taxonomy" id="2920428"/>
    <lineage>
        <taxon>Bacteria</taxon>
        <taxon>Pseudomonadati</taxon>
        <taxon>Pseudomonadota</taxon>
        <taxon>Alphaproteobacteria</taxon>
        <taxon>Hyphomicrobiales</taxon>
        <taxon>Aurantimonadaceae</taxon>
        <taxon>Aurantimonas</taxon>
    </lineage>
</organism>
<evidence type="ECO:0000256" key="1">
    <source>
        <dbReference type="ARBA" id="ARBA00022612"/>
    </source>
</evidence>
<evidence type="ECO:0000256" key="2">
    <source>
        <dbReference type="ARBA" id="ARBA00022670"/>
    </source>
</evidence>
<keyword evidence="2 5" id="KW-0645">Protease</keyword>
<evidence type="ECO:0000313" key="5">
    <source>
        <dbReference type="EMBL" id="MCP3054851.1"/>
    </source>
</evidence>
<dbReference type="EMBL" id="JALHBS010000035">
    <property type="protein sequence ID" value="MCP3054851.1"/>
    <property type="molecule type" value="Genomic_DNA"/>
</dbReference>
<keyword evidence="1" id="KW-1188">Viral release from host cell</keyword>
<evidence type="ECO:0000256" key="3">
    <source>
        <dbReference type="ARBA" id="ARBA00022801"/>
    </source>
</evidence>
<keyword evidence="6" id="KW-1185">Reference proteome</keyword>
<dbReference type="Pfam" id="PF04586">
    <property type="entry name" value="Peptidase_S78"/>
    <property type="match status" value="1"/>
</dbReference>
<comment type="caution">
    <text evidence="5">The sequence shown here is derived from an EMBL/GenBank/DDBJ whole genome shotgun (WGS) entry which is preliminary data.</text>
</comment>
<feature type="domain" description="Prohead serine protease" evidence="4">
    <location>
        <begin position="18"/>
        <end position="146"/>
    </location>
</feature>
<gene>
    <name evidence="5" type="ORF">MJ956_06765</name>
</gene>
<dbReference type="InterPro" id="IPR006433">
    <property type="entry name" value="Prohead_protease"/>
</dbReference>
<dbReference type="Proteomes" id="UP001155220">
    <property type="component" value="Unassembled WGS sequence"/>
</dbReference>
<reference evidence="5" key="1">
    <citation type="submission" date="2022-03" db="EMBL/GenBank/DDBJ databases">
        <title>Aurantimonas Liuensis sp. Nov., isolated from the hadal seawater of the Mariana Trench.</title>
        <authorList>
            <person name="Liu R."/>
        </authorList>
    </citation>
    <scope>NUCLEOTIDE SEQUENCE</scope>
    <source>
        <strain evidence="5">LRZ36</strain>
    </source>
</reference>
<sequence>MSSGPSAFDFARPDASGRLRGYAAIFGDADLAGDVIEPGAFTASVVTRGASGIRMLWQHDPARPVGTWTLIRQDRTGLYVEGRLALGTQAGHEAAELIAAGALDGLSIGFKTKLARRAVGPIRRRLVTIDLWEISLVTFPMQERARLIGRAGLARRRDERLPASGYPRQKRRAVPA</sequence>
<name>A0A9X2KEV7_9HYPH</name>
<dbReference type="InterPro" id="IPR054613">
    <property type="entry name" value="Peptidase_S78_dom"/>
</dbReference>
<accession>A0A9X2KEV7</accession>
<dbReference type="AlphaFoldDB" id="A0A9X2KEV7"/>
<dbReference type="NCBIfam" id="TIGR01543">
    <property type="entry name" value="proheadase_HK97"/>
    <property type="match status" value="1"/>
</dbReference>
<evidence type="ECO:0000259" key="4">
    <source>
        <dbReference type="Pfam" id="PF04586"/>
    </source>
</evidence>
<dbReference type="GO" id="GO:0006508">
    <property type="term" value="P:proteolysis"/>
    <property type="evidence" value="ECO:0007669"/>
    <property type="project" value="UniProtKB-KW"/>
</dbReference>
<dbReference type="RefSeq" id="WP_253963716.1">
    <property type="nucleotide sequence ID" value="NZ_JALHBS010000035.1"/>
</dbReference>
<evidence type="ECO:0000313" key="6">
    <source>
        <dbReference type="Proteomes" id="UP001155220"/>
    </source>
</evidence>
<proteinExistence type="predicted"/>
<keyword evidence="3" id="KW-0378">Hydrolase</keyword>
<dbReference type="GO" id="GO:0008233">
    <property type="term" value="F:peptidase activity"/>
    <property type="evidence" value="ECO:0007669"/>
    <property type="project" value="UniProtKB-KW"/>
</dbReference>